<comment type="caution">
    <text evidence="3">The sequence shown here is derived from an EMBL/GenBank/DDBJ whole genome shotgun (WGS) entry which is preliminary data.</text>
</comment>
<evidence type="ECO:0000313" key="4">
    <source>
        <dbReference type="Proteomes" id="UP000054988"/>
    </source>
</evidence>
<dbReference type="Pfam" id="PF20415">
    <property type="entry name" value="DUF6699"/>
    <property type="match status" value="1"/>
</dbReference>
<reference evidence="3 4" key="1">
    <citation type="submission" date="2015-12" db="EMBL/GenBank/DDBJ databases">
        <title>Draft genome sequence of Moniliophthora roreri, the causal agent of frosty pod rot of cacao.</title>
        <authorList>
            <person name="Aime M.C."/>
            <person name="Diaz-Valderrama J.R."/>
            <person name="Kijpornyongpan T."/>
            <person name="Phillips-Mora W."/>
        </authorList>
    </citation>
    <scope>NUCLEOTIDE SEQUENCE [LARGE SCALE GENOMIC DNA]</scope>
    <source>
        <strain evidence="3 4">MCA 2952</strain>
    </source>
</reference>
<proteinExistence type="predicted"/>
<evidence type="ECO:0000256" key="1">
    <source>
        <dbReference type="SAM" id="MobiDB-lite"/>
    </source>
</evidence>
<feature type="region of interest" description="Disordered" evidence="1">
    <location>
        <begin position="1"/>
        <end position="70"/>
    </location>
</feature>
<evidence type="ECO:0000259" key="2">
    <source>
        <dbReference type="Pfam" id="PF20415"/>
    </source>
</evidence>
<feature type="compositionally biased region" description="Basic and acidic residues" evidence="1">
    <location>
        <begin position="1"/>
        <end position="12"/>
    </location>
</feature>
<dbReference type="InterPro" id="IPR046522">
    <property type="entry name" value="DUF6699"/>
</dbReference>
<dbReference type="EMBL" id="LATX01002160">
    <property type="protein sequence ID" value="KTB33568.1"/>
    <property type="molecule type" value="Genomic_DNA"/>
</dbReference>
<feature type="compositionally biased region" description="Basic residues" evidence="1">
    <location>
        <begin position="31"/>
        <end position="40"/>
    </location>
</feature>
<feature type="compositionally biased region" description="Basic and acidic residues" evidence="1">
    <location>
        <begin position="21"/>
        <end position="30"/>
    </location>
</feature>
<dbReference type="Proteomes" id="UP000054988">
    <property type="component" value="Unassembled WGS sequence"/>
</dbReference>
<gene>
    <name evidence="3" type="ORF">WG66_13853</name>
</gene>
<sequence>MTMRRPNAEEVHTPPNAHDTLTLKHTERSSKSKPHHRRNHSQSLKQQDDLPGPPGKTLSRRPGTWRSDYNVNGGSFFGGLRLGKDLTYASGYSPDPVTRMLHPHIQPRANSHTPPAISMDLRIPPNFPGVHVRPVLDQMGQSVHLPNLGGRELNPNDLMQYATNPPVNRMWLYHKRIPWYITIVPSSGIDEYIRVGDVITGLFEGLTGTGMGGTSQVLPEEYWAGEMDAVVSAESSFIPWSGFGRRDKSTAREYVSRAWAKRGQLAALLATARLISEGVPPDSDRVGVERERAEREEKRRGVRRVDWLSIGVSQSSPGFKDAEYRWIGLQRDKVGMWEILTEV</sequence>
<organism evidence="3 4">
    <name type="scientific">Moniliophthora roreri</name>
    <name type="common">Frosty pod rot fungus</name>
    <name type="synonym">Monilia roreri</name>
    <dbReference type="NCBI Taxonomy" id="221103"/>
    <lineage>
        <taxon>Eukaryota</taxon>
        <taxon>Fungi</taxon>
        <taxon>Dikarya</taxon>
        <taxon>Basidiomycota</taxon>
        <taxon>Agaricomycotina</taxon>
        <taxon>Agaricomycetes</taxon>
        <taxon>Agaricomycetidae</taxon>
        <taxon>Agaricales</taxon>
        <taxon>Marasmiineae</taxon>
        <taxon>Marasmiaceae</taxon>
        <taxon>Moniliophthora</taxon>
    </lineage>
</organism>
<feature type="domain" description="DUF6699" evidence="2">
    <location>
        <begin position="139"/>
        <end position="309"/>
    </location>
</feature>
<name>A0A0W0FB54_MONRR</name>
<accession>A0A0W0FB54</accession>
<evidence type="ECO:0000313" key="3">
    <source>
        <dbReference type="EMBL" id="KTB33568.1"/>
    </source>
</evidence>
<protein>
    <recommendedName>
        <fullName evidence="2">DUF6699 domain-containing protein</fullName>
    </recommendedName>
</protein>
<dbReference type="AlphaFoldDB" id="A0A0W0FB54"/>